<dbReference type="SMR" id="D1A2G9"/>
<evidence type="ECO:0000313" key="2">
    <source>
        <dbReference type="EMBL" id="ACY95989.1"/>
    </source>
</evidence>
<feature type="signal peptide" evidence="1">
    <location>
        <begin position="1"/>
        <end position="28"/>
    </location>
</feature>
<dbReference type="OrthoDB" id="9798122at2"/>
<dbReference type="EC" id="3.1.1.3" evidence="2"/>
<organism evidence="2 3">
    <name type="scientific">Thermomonospora curvata (strain ATCC 19995 / DSM 43183 / JCM 3096 / KCTC 9072 / NBRC 15933 / NCIMB 10081 / Henssen B9)</name>
    <dbReference type="NCBI Taxonomy" id="471852"/>
    <lineage>
        <taxon>Bacteria</taxon>
        <taxon>Bacillati</taxon>
        <taxon>Actinomycetota</taxon>
        <taxon>Actinomycetes</taxon>
        <taxon>Streptosporangiales</taxon>
        <taxon>Thermomonosporaceae</taxon>
        <taxon>Thermomonospora</taxon>
    </lineage>
</organism>
<dbReference type="Proteomes" id="UP000001918">
    <property type="component" value="Chromosome"/>
</dbReference>
<dbReference type="PANTHER" id="PTHR34853">
    <property type="match status" value="1"/>
</dbReference>
<keyword evidence="1" id="KW-0732">Signal</keyword>
<reference evidence="2 3" key="1">
    <citation type="journal article" date="2011" name="Stand. Genomic Sci.">
        <title>Complete genome sequence of Thermomonospora curvata type strain (B9).</title>
        <authorList>
            <person name="Chertkov O."/>
            <person name="Sikorski J."/>
            <person name="Nolan M."/>
            <person name="Lapidus A."/>
            <person name="Lucas S."/>
            <person name="Del Rio T.G."/>
            <person name="Tice H."/>
            <person name="Cheng J.F."/>
            <person name="Goodwin L."/>
            <person name="Pitluck S."/>
            <person name="Liolios K."/>
            <person name="Ivanova N."/>
            <person name="Mavromatis K."/>
            <person name="Mikhailova N."/>
            <person name="Ovchinnikova G."/>
            <person name="Pati A."/>
            <person name="Chen A."/>
            <person name="Palaniappan K."/>
            <person name="Djao O.D."/>
            <person name="Land M."/>
            <person name="Hauser L."/>
            <person name="Chang Y.J."/>
            <person name="Jeffries C.D."/>
            <person name="Brettin T."/>
            <person name="Han C."/>
            <person name="Detter J.C."/>
            <person name="Rohde M."/>
            <person name="Goker M."/>
            <person name="Woyke T."/>
            <person name="Bristow J."/>
            <person name="Eisen J.A."/>
            <person name="Markowitz V."/>
            <person name="Hugenholtz P."/>
            <person name="Klenk H.P."/>
            <person name="Kyrpides N.C."/>
        </authorList>
    </citation>
    <scope>NUCLEOTIDE SEQUENCE [LARGE SCALE GENOMIC DNA]</scope>
    <source>
        <strain evidence="3">ATCC 19995 / DSM 43183 / JCM 3096 / KCTC 9072 / NBRC 15933 / NCIMB 10081 / Henssen B9</strain>
    </source>
</reference>
<keyword evidence="3" id="KW-1185">Reference proteome</keyword>
<dbReference type="Gene3D" id="1.10.260.130">
    <property type="match status" value="1"/>
</dbReference>
<dbReference type="RefSeq" id="WP_012850773.1">
    <property type="nucleotide sequence ID" value="NC_013510.1"/>
</dbReference>
<dbReference type="Gene3D" id="3.40.50.1820">
    <property type="entry name" value="alpha/beta hydrolase"/>
    <property type="match status" value="1"/>
</dbReference>
<dbReference type="GO" id="GO:0004806">
    <property type="term" value="F:triacylglycerol lipase activity"/>
    <property type="evidence" value="ECO:0007669"/>
    <property type="project" value="UniProtKB-EC"/>
</dbReference>
<dbReference type="KEGG" id="tcu:Tcur_0388"/>
<accession>D1A2G9</accession>
<evidence type="ECO:0000256" key="1">
    <source>
        <dbReference type="SAM" id="SignalP"/>
    </source>
</evidence>
<dbReference type="GO" id="GO:0016042">
    <property type="term" value="P:lipid catabolic process"/>
    <property type="evidence" value="ECO:0007669"/>
    <property type="project" value="InterPro"/>
</dbReference>
<gene>
    <name evidence="2" type="ordered locus">Tcur_0388</name>
</gene>
<name>D1A2G9_THECD</name>
<dbReference type="SUPFAM" id="SSF53474">
    <property type="entry name" value="alpha/beta-Hydrolases"/>
    <property type="match status" value="1"/>
</dbReference>
<protein>
    <submittedName>
        <fullName evidence="2">Triacylglycerol lipase</fullName>
        <ecNumber evidence="2">3.1.1.3</ecNumber>
    </submittedName>
</protein>
<dbReference type="STRING" id="471852.Tcur_0388"/>
<evidence type="ECO:0000313" key="3">
    <source>
        <dbReference type="Proteomes" id="UP000001918"/>
    </source>
</evidence>
<dbReference type="PANTHER" id="PTHR34853:SF1">
    <property type="entry name" value="LIPASE 5"/>
    <property type="match status" value="1"/>
</dbReference>
<dbReference type="eggNOG" id="COG1506">
    <property type="taxonomic scope" value="Bacteria"/>
</dbReference>
<dbReference type="PIRSF" id="PIRSF029171">
    <property type="entry name" value="Esterase_LipA"/>
    <property type="match status" value="1"/>
</dbReference>
<dbReference type="InterPro" id="IPR005152">
    <property type="entry name" value="Lipase_secreted"/>
</dbReference>
<dbReference type="HOGENOM" id="CLU_029538_6_0_11"/>
<dbReference type="ESTHER" id="thecd-d1a2g9">
    <property type="family name" value="Fungal-Bact_LIP"/>
</dbReference>
<dbReference type="Pfam" id="PF03583">
    <property type="entry name" value="LIP"/>
    <property type="match status" value="1"/>
</dbReference>
<keyword evidence="2" id="KW-0378">Hydrolase</keyword>
<dbReference type="AlphaFoldDB" id="D1A2G9"/>
<proteinExistence type="predicted"/>
<dbReference type="InterPro" id="IPR029058">
    <property type="entry name" value="AB_hydrolase_fold"/>
</dbReference>
<sequence length="422" mass="44133">MRLARLLTCMLTGAAVAGTALVAPPAAAAAPSLCQSSDEDIYTAPQTITGDPGDLLACRQTSLPLIPGVKMKAWKIKYVSTDVRGDKIAVSGFVAIPDKAWTRGGSRPTVAFSPGTLGSGSQCALSKQMAGAQVDSYEAGNLRKFLEAGFAIAASDGVGYMNGQVHTYTVGLNAGHAILDAVRAARQIPGGSLTADGKVGLAGYSEGGFNTLWAAQLASSYAPELNVVGAAAGGVPGDLKLVAERLNGGPFAGFLADAVVGLSAAYPQMPFDELLNDRGRRAVQEVKSNCLFGTLGAFAFRKLEDFTTDRLTLPRIYALAGPDGTTWGEIIDAQKLGVGIGTPASGAPYKIGFPVLQYRGLLEEIIPHEAEDGTRRRYCQAGITTQWRLYVGEHLTTDWLAAGDVTDWLGDRFAGKRATGNC</sequence>
<feature type="chain" id="PRO_5039616076" evidence="1">
    <location>
        <begin position="29"/>
        <end position="422"/>
    </location>
</feature>
<dbReference type="EMBL" id="CP001738">
    <property type="protein sequence ID" value="ACY95989.1"/>
    <property type="molecule type" value="Genomic_DNA"/>
</dbReference>